<sequence length="48" mass="5820">MDHKKKQETKDDRWTEVRQFEESEMEPKRLSEANRKEVESQQHTVGGF</sequence>
<feature type="compositionally biased region" description="Basic and acidic residues" evidence="1">
    <location>
        <begin position="1"/>
        <end position="40"/>
    </location>
</feature>
<protein>
    <submittedName>
        <fullName evidence="2">Uncharacterized protein</fullName>
    </submittedName>
</protein>
<gene>
    <name evidence="2" type="ORF">MUN89_16235</name>
</gene>
<name>A0ABY4EHA2_9BACI</name>
<evidence type="ECO:0000256" key="1">
    <source>
        <dbReference type="SAM" id="MobiDB-lite"/>
    </source>
</evidence>
<dbReference type="EMBL" id="CP095073">
    <property type="protein sequence ID" value="UOQ43452.1"/>
    <property type="molecule type" value="Genomic_DNA"/>
</dbReference>
<dbReference type="RefSeq" id="WP_244708811.1">
    <property type="nucleotide sequence ID" value="NZ_CP095073.1"/>
</dbReference>
<feature type="region of interest" description="Disordered" evidence="1">
    <location>
        <begin position="1"/>
        <end position="48"/>
    </location>
</feature>
<keyword evidence="3" id="KW-1185">Reference proteome</keyword>
<reference evidence="2 3" key="1">
    <citation type="submission" date="2022-04" db="EMBL/GenBank/DDBJ databases">
        <title>Halobacillus sp. isolated from saltern.</title>
        <authorList>
            <person name="Won M."/>
            <person name="Lee C.-M."/>
            <person name="Woen H.-Y."/>
            <person name="Kwon S.-W."/>
        </authorList>
    </citation>
    <scope>NUCLEOTIDE SEQUENCE [LARGE SCALE GENOMIC DNA]</scope>
    <source>
        <strain evidence="2 3">SSBR10-3</strain>
    </source>
</reference>
<evidence type="ECO:0000313" key="2">
    <source>
        <dbReference type="EMBL" id="UOQ43452.1"/>
    </source>
</evidence>
<dbReference type="Proteomes" id="UP000831787">
    <property type="component" value="Chromosome"/>
</dbReference>
<evidence type="ECO:0000313" key="3">
    <source>
        <dbReference type="Proteomes" id="UP000831787"/>
    </source>
</evidence>
<proteinExistence type="predicted"/>
<organism evidence="2 3">
    <name type="scientific">Halobacillus salinarum</name>
    <dbReference type="NCBI Taxonomy" id="2932257"/>
    <lineage>
        <taxon>Bacteria</taxon>
        <taxon>Bacillati</taxon>
        <taxon>Bacillota</taxon>
        <taxon>Bacilli</taxon>
        <taxon>Bacillales</taxon>
        <taxon>Bacillaceae</taxon>
        <taxon>Halobacillus</taxon>
    </lineage>
</organism>
<accession>A0ABY4EHA2</accession>